<dbReference type="InterPro" id="IPR015421">
    <property type="entry name" value="PyrdxlP-dep_Trfase_major"/>
</dbReference>
<dbReference type="PANTHER" id="PTHR43510">
    <property type="entry name" value="AMINOTRANSFERASE FUNCTION, HYPOTHETICAL (EUROFUNG)"/>
    <property type="match status" value="1"/>
</dbReference>
<sequence>MLITLVQWTEKYLPSAEHDLLSSGTTSISIADLRDISENRSLSTERLSLDTLKLSENHSGSGSAELRSNLASLYSARSGGVTADDILITNGGSAADYTVLSALLVPGDHVICQYPISELLYKLPTSLGAEVTRWNTDAVKRWRPDIDELKTLIRENTKVIIIQSPCDPTGAIVPKPILEALVEAAEEKDITVVVNETYRPLFHSISPSDDDFPPSAINLGYRKVVVTGTVAKAYSLAGIRAGWIATKDRHVIAACKRVRRIKSTAASTLDEGIAAESLSDRCIHALLGRNIKLCQTNLGLVQSFVEEHNWACSWVKPQAGTTAMLKFHKMGKPVDAEGFCLKLLEHAGLLVCPAGKCCGDSQALRGYVRVAFGGSTEKVQSALAAWMAFMEEHFESVPTVSTKSSTYIEISKYLHTRLWHCQDAVARTPARQLRRRIQTYSTTSRPTVECNTDREYEANGNLLLQQFQNSRLRAKVPFGAPWDVSSADNSSAWDKLRHFDADSLPPSTDPDSTDQQKVCLYGYITSHRPAKGLDFCQLVDPRLELAIQVVLPHDKGGSQMTRKRPHSPLRVSGTVVRRPEPQKRRTQQENVLGNQAALSAQNAVPILDPYVGQLSLISHIEIQADFISAFNTFQPAMVATRDTVLPPEQRHIQFRTDSDLRRRIRLRSQISGKIRQHMLNDDFDEIETPLLFKSTPEGAREFIVPTRKMGMAYALPQSPQQYKQVLMAAGIPRYFQFAKCFRDEDLRADRQPEFTQLDLEMAFAESRDVMKTVEDLLIRAVWPNVPGISPLQIASATNFNDAGNSSSEYKSLTFPILTYEVAMSRYGSDKPDTRLGSEIRRIDDWLPSNVKSMVTSLDDQIVEMTKIDLQGTEPAESQKFFRAFLDASKTARYTNDPARIPGMAVYDPLKPLHGLATFGHEGAAKVEEKFNPEPGDLLILWSREDKPFTGGSTVLGDLRRDVYQSAIAQGLIPVPSGFSPLWITEFPLFSPIEESEPGQGGSAGICSTHHPFTAPKSGQRLNYQRLKEEPLSIIGDHYDLVINGVEVGGGSCRIHRVGLQRMIFRDVLQMSSSSIREFDHLLDALSDGCPPHAGFALGFDRLMAMLTNSASVRDVIAFPKTADGEDKFVGSPSRVTPEQLATYHLTVAEQVNRPRASKISQKA</sequence>
<dbReference type="InterPro" id="IPR006195">
    <property type="entry name" value="aa-tRNA-synth_II"/>
</dbReference>
<evidence type="ECO:0000256" key="1">
    <source>
        <dbReference type="ARBA" id="ARBA00001933"/>
    </source>
</evidence>
<dbReference type="Gene3D" id="3.30.1360.30">
    <property type="entry name" value="GAD-like domain"/>
    <property type="match status" value="1"/>
</dbReference>
<dbReference type="GO" id="GO:0016740">
    <property type="term" value="F:transferase activity"/>
    <property type="evidence" value="ECO:0007669"/>
    <property type="project" value="InterPro"/>
</dbReference>
<dbReference type="PROSITE" id="PS00599">
    <property type="entry name" value="AA_TRANSFER_CLASS_2"/>
    <property type="match status" value="1"/>
</dbReference>
<dbReference type="InterPro" id="IPR004524">
    <property type="entry name" value="Asp-tRNA-ligase_1"/>
</dbReference>
<dbReference type="InterPro" id="IPR015424">
    <property type="entry name" value="PyrdxlP-dep_Trfase"/>
</dbReference>
<evidence type="ECO:0000256" key="10">
    <source>
        <dbReference type="SAM" id="MobiDB-lite"/>
    </source>
</evidence>
<dbReference type="SUPFAM" id="SSF50249">
    <property type="entry name" value="Nucleic acid-binding proteins"/>
    <property type="match status" value="1"/>
</dbReference>
<dbReference type="CDD" id="cd00609">
    <property type="entry name" value="AAT_like"/>
    <property type="match status" value="1"/>
</dbReference>
<dbReference type="Gene3D" id="3.40.640.10">
    <property type="entry name" value="Type I PLP-dependent aspartate aminotransferase-like (Major domain)"/>
    <property type="match status" value="1"/>
</dbReference>
<evidence type="ECO:0000256" key="9">
    <source>
        <dbReference type="ARBA" id="ARBA00023146"/>
    </source>
</evidence>
<comment type="cofactor">
    <cofactor evidence="1">
        <name>pyridoxal 5'-phosphate</name>
        <dbReference type="ChEBI" id="CHEBI:597326"/>
    </cofactor>
</comment>
<proteinExistence type="inferred from homology"/>
<dbReference type="SUPFAM" id="SSF53383">
    <property type="entry name" value="PLP-dependent transferases"/>
    <property type="match status" value="1"/>
</dbReference>
<dbReference type="Gene3D" id="3.30.930.10">
    <property type="entry name" value="Bira Bifunctional Protein, Domain 2"/>
    <property type="match status" value="1"/>
</dbReference>
<dbReference type="GO" id="GO:0030170">
    <property type="term" value="F:pyridoxal phosphate binding"/>
    <property type="evidence" value="ECO:0007669"/>
    <property type="project" value="InterPro"/>
</dbReference>
<dbReference type="GO" id="GO:0006418">
    <property type="term" value="P:tRNA aminoacylation for protein translation"/>
    <property type="evidence" value="ECO:0007669"/>
    <property type="project" value="InterPro"/>
</dbReference>
<feature type="compositionally biased region" description="Basic and acidic residues" evidence="10">
    <location>
        <begin position="577"/>
        <end position="587"/>
    </location>
</feature>
<keyword evidence="9" id="KW-0030">Aminoacyl-tRNA synthetase</keyword>
<dbReference type="Gene3D" id="3.90.1150.10">
    <property type="entry name" value="Aspartate Aminotransferase, domain 1"/>
    <property type="match status" value="1"/>
</dbReference>
<dbReference type="InterPro" id="IPR001917">
    <property type="entry name" value="Aminotrans_II_pyridoxalP_BS"/>
</dbReference>
<evidence type="ECO:0000256" key="2">
    <source>
        <dbReference type="ARBA" id="ARBA00006303"/>
    </source>
</evidence>
<dbReference type="Pfam" id="PF00152">
    <property type="entry name" value="tRNA-synt_2"/>
    <property type="match status" value="1"/>
</dbReference>
<dbReference type="InterPro" id="IPR015422">
    <property type="entry name" value="PyrdxlP-dep_Trfase_small"/>
</dbReference>
<dbReference type="Pfam" id="PF00155">
    <property type="entry name" value="Aminotran_1_2"/>
    <property type="match status" value="1"/>
</dbReference>
<dbReference type="GO" id="GO:0005524">
    <property type="term" value="F:ATP binding"/>
    <property type="evidence" value="ECO:0007669"/>
    <property type="project" value="UniProtKB-KW"/>
</dbReference>
<dbReference type="InterPro" id="IPR002312">
    <property type="entry name" value="Asp/Asn-tRNA-synth_IIb"/>
</dbReference>
<reference evidence="12" key="1">
    <citation type="submission" date="2022-10" db="EMBL/GenBank/DDBJ databases">
        <title>Culturing micro-colonial fungi from biological soil crusts in the Mojave desert and describing Neophaeococcomyces mojavensis, and introducing the new genera and species Taxawa tesnikishii.</title>
        <authorList>
            <person name="Kurbessoian T."/>
            <person name="Stajich J.E."/>
        </authorList>
    </citation>
    <scope>NUCLEOTIDE SEQUENCE</scope>
    <source>
        <strain evidence="12">TK_41</strain>
    </source>
</reference>
<accession>A0AA38X1L8</accession>
<feature type="domain" description="Aminoacyl-transfer RNA synthetases class-II family profile" evidence="11">
    <location>
        <begin position="664"/>
        <end position="1132"/>
    </location>
</feature>
<keyword evidence="7" id="KW-0663">Pyridoxal phosphate</keyword>
<keyword evidence="13" id="KW-1185">Reference proteome</keyword>
<dbReference type="AlphaFoldDB" id="A0AA38X1L8"/>
<keyword evidence="4 12" id="KW-0436">Ligase</keyword>
<keyword evidence="8" id="KW-0648">Protein biosynthesis</keyword>
<gene>
    <name evidence="12" type="primary">MSD1</name>
    <name evidence="12" type="ORF">H2200_010432</name>
</gene>
<dbReference type="EC" id="6.1.1.12" evidence="12"/>
<dbReference type="SUPFAM" id="SSF55681">
    <property type="entry name" value="Class II aaRS and biotin synthetases"/>
    <property type="match status" value="1"/>
</dbReference>
<comment type="similarity">
    <text evidence="2">Belongs to the class-II aminoacyl-tRNA synthetase family. Type 1 subfamily.</text>
</comment>
<evidence type="ECO:0000256" key="3">
    <source>
        <dbReference type="ARBA" id="ARBA00008392"/>
    </source>
</evidence>
<dbReference type="InterPro" id="IPR004839">
    <property type="entry name" value="Aminotransferase_I/II_large"/>
</dbReference>
<dbReference type="HAMAP" id="MF_00044">
    <property type="entry name" value="Asp_tRNA_synth_type1"/>
    <property type="match status" value="1"/>
</dbReference>
<evidence type="ECO:0000259" key="11">
    <source>
        <dbReference type="PROSITE" id="PS50862"/>
    </source>
</evidence>
<comment type="similarity">
    <text evidence="3">Belongs to the class-II pyridoxal-phosphate-dependent aminotransferase family.</text>
</comment>
<evidence type="ECO:0000256" key="5">
    <source>
        <dbReference type="ARBA" id="ARBA00022741"/>
    </source>
</evidence>
<evidence type="ECO:0000256" key="8">
    <source>
        <dbReference type="ARBA" id="ARBA00022917"/>
    </source>
</evidence>
<organism evidence="12 13">
    <name type="scientific">Cladophialophora chaetospira</name>
    <dbReference type="NCBI Taxonomy" id="386627"/>
    <lineage>
        <taxon>Eukaryota</taxon>
        <taxon>Fungi</taxon>
        <taxon>Dikarya</taxon>
        <taxon>Ascomycota</taxon>
        <taxon>Pezizomycotina</taxon>
        <taxon>Eurotiomycetes</taxon>
        <taxon>Chaetothyriomycetidae</taxon>
        <taxon>Chaetothyriales</taxon>
        <taxon>Herpotrichiellaceae</taxon>
        <taxon>Cladophialophora</taxon>
    </lineage>
</organism>
<dbReference type="InterPro" id="IPR045864">
    <property type="entry name" value="aa-tRNA-synth_II/BPL/LPL"/>
</dbReference>
<dbReference type="Gene3D" id="2.40.50.140">
    <property type="entry name" value="Nucleic acid-binding proteins"/>
    <property type="match status" value="1"/>
</dbReference>
<dbReference type="InterPro" id="IPR004364">
    <property type="entry name" value="Aa-tRNA-synt_II"/>
</dbReference>
<keyword evidence="6" id="KW-0067">ATP-binding</keyword>
<evidence type="ECO:0000256" key="6">
    <source>
        <dbReference type="ARBA" id="ARBA00022840"/>
    </source>
</evidence>
<keyword evidence="5" id="KW-0547">Nucleotide-binding</keyword>
<evidence type="ECO:0000256" key="7">
    <source>
        <dbReference type="ARBA" id="ARBA00022898"/>
    </source>
</evidence>
<dbReference type="PRINTS" id="PR01042">
    <property type="entry name" value="TRNASYNTHASP"/>
</dbReference>
<dbReference type="Proteomes" id="UP001172673">
    <property type="component" value="Unassembled WGS sequence"/>
</dbReference>
<dbReference type="NCBIfam" id="TIGR00459">
    <property type="entry name" value="aspS_bact"/>
    <property type="match status" value="1"/>
</dbReference>
<name>A0AA38X1L8_9EURO</name>
<comment type="caution">
    <text evidence="12">The sequence shown here is derived from an EMBL/GenBank/DDBJ whole genome shotgun (WGS) entry which is preliminary data.</text>
</comment>
<dbReference type="InterPro" id="IPR004115">
    <property type="entry name" value="GAD-like_sf"/>
</dbReference>
<protein>
    <submittedName>
        <fullName evidence="12">Aspartate--tRNA ligase msd1</fullName>
        <ecNumber evidence="12">6.1.1.12</ecNumber>
    </submittedName>
</protein>
<evidence type="ECO:0000256" key="4">
    <source>
        <dbReference type="ARBA" id="ARBA00022598"/>
    </source>
</evidence>
<dbReference type="PANTHER" id="PTHR43510:SF1">
    <property type="entry name" value="AMINOTRANSFERASE FUNCTION, HYPOTHETICAL (EUROFUNG)"/>
    <property type="match status" value="1"/>
</dbReference>
<evidence type="ECO:0000313" key="12">
    <source>
        <dbReference type="EMBL" id="KAJ9605042.1"/>
    </source>
</evidence>
<dbReference type="EMBL" id="JAPDRK010000017">
    <property type="protein sequence ID" value="KAJ9605042.1"/>
    <property type="molecule type" value="Genomic_DNA"/>
</dbReference>
<evidence type="ECO:0000313" key="13">
    <source>
        <dbReference type="Proteomes" id="UP001172673"/>
    </source>
</evidence>
<dbReference type="InterPro" id="IPR012340">
    <property type="entry name" value="NA-bd_OB-fold"/>
</dbReference>
<feature type="region of interest" description="Disordered" evidence="10">
    <location>
        <begin position="555"/>
        <end position="588"/>
    </location>
</feature>
<dbReference type="GO" id="GO:0004815">
    <property type="term" value="F:aspartate-tRNA ligase activity"/>
    <property type="evidence" value="ECO:0007669"/>
    <property type="project" value="UniProtKB-EC"/>
</dbReference>
<dbReference type="GO" id="GO:0005737">
    <property type="term" value="C:cytoplasm"/>
    <property type="evidence" value="ECO:0007669"/>
    <property type="project" value="InterPro"/>
</dbReference>
<dbReference type="PROSITE" id="PS50862">
    <property type="entry name" value="AA_TRNA_LIGASE_II"/>
    <property type="match status" value="1"/>
</dbReference>